<dbReference type="InterPro" id="IPR036859">
    <property type="entry name" value="CAP-Gly_dom_sf"/>
</dbReference>
<dbReference type="PANTHER" id="PTHR13958">
    <property type="entry name" value="CENTROSOME-ASSOCIATED PROTEIN 350"/>
    <property type="match status" value="1"/>
</dbReference>
<evidence type="ECO:0000259" key="3">
    <source>
        <dbReference type="PROSITE" id="PS50245"/>
    </source>
</evidence>
<evidence type="ECO:0000256" key="1">
    <source>
        <dbReference type="SAM" id="Coils"/>
    </source>
</evidence>
<comment type="caution">
    <text evidence="4">The sequence shown here is derived from an EMBL/GenBank/DDBJ whole genome shotgun (WGS) entry which is preliminary data.</text>
</comment>
<feature type="compositionally biased region" description="Polar residues" evidence="2">
    <location>
        <begin position="749"/>
        <end position="770"/>
    </location>
</feature>
<feature type="compositionally biased region" description="Basic and acidic residues" evidence="2">
    <location>
        <begin position="1218"/>
        <end position="1244"/>
    </location>
</feature>
<feature type="compositionally biased region" description="Basic and acidic residues" evidence="2">
    <location>
        <begin position="2327"/>
        <end position="2341"/>
    </location>
</feature>
<feature type="compositionally biased region" description="Basic and acidic residues" evidence="2">
    <location>
        <begin position="1303"/>
        <end position="1315"/>
    </location>
</feature>
<feature type="compositionally biased region" description="Polar residues" evidence="2">
    <location>
        <begin position="1067"/>
        <end position="1078"/>
    </location>
</feature>
<feature type="compositionally biased region" description="Basic and acidic residues" evidence="2">
    <location>
        <begin position="661"/>
        <end position="679"/>
    </location>
</feature>
<feature type="compositionally biased region" description="Polar residues" evidence="2">
    <location>
        <begin position="2127"/>
        <end position="2150"/>
    </location>
</feature>
<feature type="compositionally biased region" description="Basic and acidic residues" evidence="2">
    <location>
        <begin position="535"/>
        <end position="580"/>
    </location>
</feature>
<feature type="compositionally biased region" description="Basic and acidic residues" evidence="2">
    <location>
        <begin position="431"/>
        <end position="456"/>
    </location>
</feature>
<feature type="region of interest" description="Disordered" evidence="2">
    <location>
        <begin position="1194"/>
        <end position="1371"/>
    </location>
</feature>
<gene>
    <name evidence="4" type="ORF">SNE40_000289</name>
</gene>
<feature type="compositionally biased region" description="Low complexity" evidence="2">
    <location>
        <begin position="1771"/>
        <end position="1782"/>
    </location>
</feature>
<feature type="compositionally biased region" description="Basic and acidic residues" evidence="2">
    <location>
        <begin position="1691"/>
        <end position="1706"/>
    </location>
</feature>
<feature type="compositionally biased region" description="Basic residues" evidence="2">
    <location>
        <begin position="503"/>
        <end position="519"/>
    </location>
</feature>
<dbReference type="Pfam" id="PF01302">
    <property type="entry name" value="CAP_GLY"/>
    <property type="match status" value="1"/>
</dbReference>
<name>A0AAN8KE75_PATCE</name>
<feature type="compositionally biased region" description="Polar residues" evidence="2">
    <location>
        <begin position="401"/>
        <end position="413"/>
    </location>
</feature>
<feature type="compositionally biased region" description="Polar residues" evidence="2">
    <location>
        <begin position="1362"/>
        <end position="1371"/>
    </location>
</feature>
<feature type="compositionally biased region" description="Basic and acidic residues" evidence="2">
    <location>
        <begin position="1890"/>
        <end position="1904"/>
    </location>
</feature>
<feature type="coiled-coil region" evidence="1">
    <location>
        <begin position="1455"/>
        <end position="1492"/>
    </location>
</feature>
<feature type="compositionally biased region" description="Polar residues" evidence="2">
    <location>
        <begin position="2178"/>
        <end position="2189"/>
    </location>
</feature>
<feature type="compositionally biased region" description="Polar residues" evidence="2">
    <location>
        <begin position="861"/>
        <end position="879"/>
    </location>
</feature>
<dbReference type="GO" id="GO:0034453">
    <property type="term" value="P:microtubule anchoring"/>
    <property type="evidence" value="ECO:0007669"/>
    <property type="project" value="InterPro"/>
</dbReference>
<feature type="region of interest" description="Disordered" evidence="2">
    <location>
        <begin position="1864"/>
        <end position="2032"/>
    </location>
</feature>
<feature type="region of interest" description="Disordered" evidence="2">
    <location>
        <begin position="1625"/>
        <end position="1808"/>
    </location>
</feature>
<feature type="compositionally biased region" description="Basic residues" evidence="2">
    <location>
        <begin position="843"/>
        <end position="852"/>
    </location>
</feature>
<dbReference type="PROSITE" id="PS50245">
    <property type="entry name" value="CAP_GLY_2"/>
    <property type="match status" value="1"/>
</dbReference>
<evidence type="ECO:0000313" key="5">
    <source>
        <dbReference type="Proteomes" id="UP001347796"/>
    </source>
</evidence>
<feature type="compositionally biased region" description="Basic and acidic residues" evidence="2">
    <location>
        <begin position="2159"/>
        <end position="2172"/>
    </location>
</feature>
<feature type="compositionally biased region" description="Low complexity" evidence="2">
    <location>
        <begin position="1279"/>
        <end position="1302"/>
    </location>
</feature>
<dbReference type="GO" id="GO:0008017">
    <property type="term" value="F:microtubule binding"/>
    <property type="evidence" value="ECO:0007669"/>
    <property type="project" value="InterPro"/>
</dbReference>
<dbReference type="SUPFAM" id="SSF74924">
    <property type="entry name" value="Cap-Gly domain"/>
    <property type="match status" value="1"/>
</dbReference>
<feature type="region of interest" description="Disordered" evidence="2">
    <location>
        <begin position="366"/>
        <end position="474"/>
    </location>
</feature>
<feature type="compositionally biased region" description="Polar residues" evidence="2">
    <location>
        <begin position="1206"/>
        <end position="1217"/>
    </location>
</feature>
<protein>
    <recommendedName>
        <fullName evidence="3">CAP-Gly domain-containing protein</fullName>
    </recommendedName>
</protein>
<proteinExistence type="predicted"/>
<feature type="region of interest" description="Disordered" evidence="2">
    <location>
        <begin position="942"/>
        <end position="964"/>
    </location>
</feature>
<dbReference type="GO" id="GO:0005813">
    <property type="term" value="C:centrosome"/>
    <property type="evidence" value="ECO:0007669"/>
    <property type="project" value="InterPro"/>
</dbReference>
<evidence type="ECO:0000313" key="4">
    <source>
        <dbReference type="EMBL" id="KAK6194706.1"/>
    </source>
</evidence>
<dbReference type="InterPro" id="IPR028750">
    <property type="entry name" value="CEP350/CC187"/>
</dbReference>
<feature type="region of interest" description="Disordered" evidence="2">
    <location>
        <begin position="487"/>
        <end position="679"/>
    </location>
</feature>
<feature type="region of interest" description="Disordered" evidence="2">
    <location>
        <begin position="748"/>
        <end position="773"/>
    </location>
</feature>
<dbReference type="EMBL" id="JAZGQO010000001">
    <property type="protein sequence ID" value="KAK6194706.1"/>
    <property type="molecule type" value="Genomic_DNA"/>
</dbReference>
<feature type="region of interest" description="Disordered" evidence="2">
    <location>
        <begin position="2463"/>
        <end position="2487"/>
    </location>
</feature>
<feature type="region of interest" description="Disordered" evidence="2">
    <location>
        <begin position="1"/>
        <end position="22"/>
    </location>
</feature>
<dbReference type="Gene3D" id="2.30.30.190">
    <property type="entry name" value="CAP Gly-rich-like domain"/>
    <property type="match status" value="1"/>
</dbReference>
<keyword evidence="1" id="KW-0175">Coiled coil</keyword>
<sequence>MYPVPKSKNIPSSTSHPARDIWPWDTDERLKAEYNNEVVSGKSRSNASRRKVIRSDDRYDEGINFKSKTRHVDRGYGIENVGNNTKAISKKPYQTNGDLDLLFKLPEQDRRDEQINKIEFSNRQRLREVNAEGSYLDSVVQNPSQNSVANLTDSRALRETEVRFLNTHVPIATQSNTAKNGGPKLTYVDVPFPGQHHHNVQLPGNKYSNQMDLPVDSGGASAAGTDSTTNRVRRKKRGLIDLPEDNDILSKLKEKIRQQQLNASSSDTSSRDDSLLLEHGRGGVEHEPHHVLHDPYDPVSMRPGAHCDGMEIQPAITRKIAPVPSMPSYKGFSDITTDNNRARPVSQSVIVKKKVKKPAVNIQPRKYEMYDYPSGGDSGLSSSEKPKKPTRVVSHDRKNSHASNDIITTSSWRAGQELIRQKLGPSRTRKTSSETQKKDVVQPEEQRRPDGAEGHDLWQPVGSSNTGTTGLEVKKVKVGIAQETQKMLEDLHRDTSDDDVHHKNTKNVRSRPAVKRKAPKQTEPEKQQAVSAKQRHYDQEEVRKFIAKQKAERQKRKKEEEKKELTEHEKRKRHLEELSTKRKYSTQKASTATASKSKQRTRQRSRRPASEEHIDRKRLICGESDKENQDTHNNTAPDLDDDSSTLTGDTEDETTPVGTPRAEKKTESKTDGAKPKLLDPKFNVNVDEALSRFSEVVKQRKAQAGLLPESSYQPPILPTADMEPDLYQRKQAIKDMASSLRSRLKASSQIKNNPTDSHVTFHTSVPTTSSDNKEYASRYDRLVGKTEDLFTTNVHLPGTQDLAKRAREVLEENYQKEAAIRIQSAYRGHSARRSLDMTSPNHPHSHTAQRKHRTEDDDSELTPTSTFSEVTPDSENDSLQLLHPKRKDKRHSPVGGACYNPPSKYKWEGPKSDPYSVMNVLNRRSKHSKESYSLNPVEQQIRETVSQSALPPTDPRITSRSGQHYTSSMPVAVNMMSNLRPHRARSQSEVSDDFSARSSMSLKSSVREPKEKSESRQESNKYKSVHDTDGTDTDDSYSNLVESESLRPRSRQKSDNYPSAHLDKSENSSNSEQYNWSSADRRPTSMPSVDNIHSMPARYSPNSLDRQMMAELNRLESLEESYRQLAGVERTRAVSLAQQESVSLAQVLKSRQMSHDLEMKKLQLEVQQEAHASNQQLNDIKLRTQGHTANQRNYTQPRSFNMEPQLHSTPAAKSNEQPIKRDVSATHSLSEARSRLSNRDRTDTEDYTDSISACKNRDASKVSNTGSTYTSRHSKHSRSSSGSVISARDSQQDTDSSSIKSASDADGRDESKAESIAEDIPEGDYTLSFDSSITEDESFRQVLPSESHRKEVKRRHQGDDSILNNDEAGTSQLSVGDMSSLFVGGDTFSKFTADMVRQLMKEEELRSQHQAAMLRIRETALKKKADAELSWLQQQKHHLRDKGADDVRPQIKKKEKIVLKELHEKQAEIRRLQEANIQANKERQAVLKQQETIAKLHQKKRMAKLQDGLKTLTGRLGRPADIHTEDEASAFEDGSDLNDNFSAKDCKSDSEVITDKKSGKTLKGDKKKLEKQQKLWLNDKYLTIREHKLLNRKKSAEELLAWKKKLDEAEAKVFELEKKALDVWEDNKTTDVKPSNKTNKQDKITSQKANKNEAVSRKDSESIMSEQVITARDESNTATSQPSSQRSITASKDDSKKRNKSVKESTSDMSIPEEVPSAADLSAVTPDKQNKINDSSDDTIVNSSVNDEYTNETFEADTSASRRQKPLKRYLPSGSPLPSPWSRRTGSESESEDSISHTDTVSDTSDYEGRIRHLNDELRRRRKEFEILKKERKQRKKEKLKAQEESLKKQVEAYDNYINQLKHEQSDLELEPPKSVVKPLIKHPSKTKSHVKDDSNNKRQRDQEGSFSSSYEDTINGSDSAQTSPNLSDSRESSKLSPLVDKKKPLFLDRISEGSESAQSGSEKHSKKKDSKDPRSQSSVSEIIEELSQGDSDISDKTDSGLLKIETSLPVGDEIDKIQSVGEDEPSYSMDFTASANSLHNLKPSLSARSDRSVSHIFSEKDNSRISEQIEEAISVQSEASKSLKLDLNQKKPDPDQPESHREKSESAVMTGIQESDSENDSHTKHTLSYSPTVSRPSSGTERSAASSYGVNFEDEESERTLESESESEKTPVRVPSQVHSIGRTVSQVSEEDISEHISVSLPSLSEKRAGSQRDDTTNRDLDQLLGEMTEEDDLTPRENTPLIGEGDTNSLLLTDPLAEFQIGEEVLVWGRKKGTLLYKGKVELAPGIWAGVELQEPEEDQDEQCSRYFKCKPAHGALVPGSEISAIREDMKPGEKKTADDSVTDQEDNSTTTDSELDKVIRETADKVEQFEDKKPPGRDIEALADKLTNEIAAELLVDSIDTIGKLSDKQPANKKVPPPTLPKPKKPKSVEQKSDDEADNIMTSLVENALTHMIDIRNKKRQEHEADQPLVNGHIGSESDQSDTGLESAVVKDELQRPLSPVLGGSRSQDVQQLDDDLFNLLGGDDIEDEYFEETLGVSKSAAGTNKTDATKPATPKVEKIVYAVPHEKAEVERIIDNAIDIYWNARRCGEPFTGVVAPESFYDTKDENLTMEKKSEKTYKRMLFDLTGEIICDIYSQEDVVEPLPWEKPTYKRPQYSKSHTPPTTVDNLRPIVQKAVNELLGLNGVRKSDRVKNKFSLHKRRDHVDNILADDLRLEEPGWLDYNSAELDVKHALTDSIFETLLAETVETCTRIHNKRHQRSERDS</sequence>
<dbReference type="Proteomes" id="UP001347796">
    <property type="component" value="Unassembled WGS sequence"/>
</dbReference>
<feature type="region of interest" description="Disordered" evidence="2">
    <location>
        <begin position="217"/>
        <end position="236"/>
    </location>
</feature>
<feature type="compositionally biased region" description="Polar residues" evidence="2">
    <location>
        <begin position="1676"/>
        <end position="1690"/>
    </location>
</feature>
<keyword evidence="5" id="KW-1185">Reference proteome</keyword>
<dbReference type="SMART" id="SM01052">
    <property type="entry name" value="CAP_GLY"/>
    <property type="match status" value="1"/>
</dbReference>
<feature type="compositionally biased region" description="Basic and acidic residues" evidence="2">
    <location>
        <begin position="1639"/>
        <end position="1661"/>
    </location>
</feature>
<feature type="compositionally biased region" description="Basic and acidic residues" evidence="2">
    <location>
        <begin position="2206"/>
        <end position="2223"/>
    </location>
</feature>
<feature type="region of interest" description="Disordered" evidence="2">
    <location>
        <begin position="1548"/>
        <end position="1568"/>
    </location>
</feature>
<feature type="compositionally biased region" description="Basic and acidic residues" evidence="2">
    <location>
        <begin position="1005"/>
        <end position="1029"/>
    </location>
</feature>
<evidence type="ECO:0000256" key="2">
    <source>
        <dbReference type="SAM" id="MobiDB-lite"/>
    </source>
</evidence>
<feature type="region of interest" description="Disordered" evidence="2">
    <location>
        <begin position="827"/>
        <end position="901"/>
    </location>
</feature>
<feature type="compositionally biased region" description="Basic residues" evidence="2">
    <location>
        <begin position="597"/>
        <end position="607"/>
    </location>
</feature>
<feature type="compositionally biased region" description="Basic residues" evidence="2">
    <location>
        <begin position="883"/>
        <end position="892"/>
    </location>
</feature>
<feature type="region of interest" description="Disordered" evidence="2">
    <location>
        <begin position="2321"/>
        <end position="2358"/>
    </location>
</feature>
<reference evidence="4 5" key="1">
    <citation type="submission" date="2024-01" db="EMBL/GenBank/DDBJ databases">
        <title>The genome of the rayed Mediterranean limpet Patella caerulea (Linnaeus, 1758).</title>
        <authorList>
            <person name="Anh-Thu Weber A."/>
            <person name="Halstead-Nussloch G."/>
        </authorList>
    </citation>
    <scope>NUCLEOTIDE SEQUENCE [LARGE SCALE GENOMIC DNA]</scope>
    <source>
        <strain evidence="4">AATW-2023a</strain>
        <tissue evidence="4">Whole specimen</tissue>
    </source>
</reference>
<feature type="compositionally biased region" description="Basic and acidic residues" evidence="2">
    <location>
        <begin position="2082"/>
        <end position="2106"/>
    </location>
</feature>
<dbReference type="PANTHER" id="PTHR13958:SF3">
    <property type="entry name" value="CAP-GLY DOMAIN-CONTAINING PROTEIN-RELATED"/>
    <property type="match status" value="1"/>
</dbReference>
<dbReference type="PROSITE" id="PS50096">
    <property type="entry name" value="IQ"/>
    <property type="match status" value="1"/>
</dbReference>
<feature type="compositionally biased region" description="Basic and acidic residues" evidence="2">
    <location>
        <begin position="487"/>
        <end position="502"/>
    </location>
</feature>
<feature type="compositionally biased region" description="Acidic residues" evidence="2">
    <location>
        <begin position="638"/>
        <end position="654"/>
    </location>
</feature>
<feature type="region of interest" description="Disordered" evidence="2">
    <location>
        <begin position="2045"/>
        <end position="2250"/>
    </location>
</feature>
<organism evidence="4 5">
    <name type="scientific">Patella caerulea</name>
    <name type="common">Rayed Mediterranean limpet</name>
    <dbReference type="NCBI Taxonomy" id="87958"/>
    <lineage>
        <taxon>Eukaryota</taxon>
        <taxon>Metazoa</taxon>
        <taxon>Spiralia</taxon>
        <taxon>Lophotrochozoa</taxon>
        <taxon>Mollusca</taxon>
        <taxon>Gastropoda</taxon>
        <taxon>Patellogastropoda</taxon>
        <taxon>Patelloidea</taxon>
        <taxon>Patellidae</taxon>
        <taxon>Patella</taxon>
    </lineage>
</organism>
<feature type="compositionally biased region" description="Polar residues" evidence="2">
    <location>
        <begin position="1905"/>
        <end position="1928"/>
    </location>
</feature>
<feature type="region of interest" description="Disordered" evidence="2">
    <location>
        <begin position="2406"/>
        <end position="2443"/>
    </location>
</feature>
<accession>A0AAN8KE75</accession>
<feature type="region of interest" description="Disordered" evidence="2">
    <location>
        <begin position="981"/>
        <end position="1100"/>
    </location>
</feature>
<feature type="compositionally biased region" description="Basic and acidic residues" evidence="2">
    <location>
        <begin position="1929"/>
        <end position="1953"/>
    </location>
</feature>
<feature type="compositionally biased region" description="Basic and acidic residues" evidence="2">
    <location>
        <begin position="608"/>
        <end position="630"/>
    </location>
</feature>
<dbReference type="InterPro" id="IPR000938">
    <property type="entry name" value="CAP-Gly_domain"/>
</dbReference>
<feature type="compositionally biased region" description="Basic and acidic residues" evidence="2">
    <location>
        <begin position="2049"/>
        <end position="2065"/>
    </location>
</feature>
<dbReference type="SMART" id="SM00015">
    <property type="entry name" value="IQ"/>
    <property type="match status" value="1"/>
</dbReference>
<feature type="coiled-coil region" evidence="1">
    <location>
        <begin position="1592"/>
        <end position="1619"/>
    </location>
</feature>
<feature type="domain" description="CAP-Gly" evidence="3">
    <location>
        <begin position="2281"/>
        <end position="2321"/>
    </location>
</feature>
<dbReference type="InterPro" id="IPR000048">
    <property type="entry name" value="IQ_motif_EF-hand-BS"/>
</dbReference>
<feature type="compositionally biased region" description="Basic residues" evidence="2">
    <location>
        <begin position="1880"/>
        <end position="1889"/>
    </location>
</feature>
<dbReference type="CDD" id="cd23767">
    <property type="entry name" value="IQCD"/>
    <property type="match status" value="1"/>
</dbReference>
<feature type="compositionally biased region" description="Polar residues" evidence="2">
    <location>
        <begin position="1738"/>
        <end position="1761"/>
    </location>
</feature>